<dbReference type="AlphaFoldDB" id="A0A2S8FQX4"/>
<protein>
    <submittedName>
        <fullName evidence="1">Uncharacterized protein</fullName>
    </submittedName>
</protein>
<evidence type="ECO:0000313" key="2">
    <source>
        <dbReference type="Proteomes" id="UP000238322"/>
    </source>
</evidence>
<comment type="caution">
    <text evidence="1">The sequence shown here is derived from an EMBL/GenBank/DDBJ whole genome shotgun (WGS) entry which is preliminary data.</text>
</comment>
<reference evidence="1 2" key="1">
    <citation type="submission" date="2018-02" db="EMBL/GenBank/DDBJ databases">
        <title>Comparative genomes isolates from brazilian mangrove.</title>
        <authorList>
            <person name="Araujo J.E."/>
            <person name="Taketani R.G."/>
            <person name="Silva M.C.P."/>
            <person name="Loureco M.V."/>
            <person name="Andreote F.D."/>
        </authorList>
    </citation>
    <scope>NUCLEOTIDE SEQUENCE [LARGE SCALE GENOMIC DNA]</scope>
    <source>
        <strain evidence="1 2">Hex-1 MGV</strain>
    </source>
</reference>
<dbReference type="RefSeq" id="WP_105329973.1">
    <property type="nucleotide sequence ID" value="NZ_PUHY01000010.1"/>
</dbReference>
<dbReference type="EMBL" id="PUHY01000010">
    <property type="protein sequence ID" value="PQO34244.1"/>
    <property type="molecule type" value="Genomic_DNA"/>
</dbReference>
<dbReference type="OrthoDB" id="2679491at2"/>
<accession>A0A2S8FQX4</accession>
<evidence type="ECO:0000313" key="1">
    <source>
        <dbReference type="EMBL" id="PQO34244.1"/>
    </source>
</evidence>
<proteinExistence type="predicted"/>
<sequence length="129" mass="15050">MQFRFSSEWKPDIPLPPEYSFPQAFNYLNPDTNSFYILERDGKDTIQCGGEKQACTVEMRHYLADGSYFHCVIGHREGDTTPTKIRMSDGGVSVEKREVLTHWEAIELFTCFFEGRNFPEAYRLRELPL</sequence>
<gene>
    <name evidence="1" type="ORF">C5Y83_11965</name>
</gene>
<dbReference type="Proteomes" id="UP000238322">
    <property type="component" value="Unassembled WGS sequence"/>
</dbReference>
<name>A0A2S8FQX4_9BACT</name>
<organism evidence="1 2">
    <name type="scientific">Blastopirellula marina</name>
    <dbReference type="NCBI Taxonomy" id="124"/>
    <lineage>
        <taxon>Bacteria</taxon>
        <taxon>Pseudomonadati</taxon>
        <taxon>Planctomycetota</taxon>
        <taxon>Planctomycetia</taxon>
        <taxon>Pirellulales</taxon>
        <taxon>Pirellulaceae</taxon>
        <taxon>Blastopirellula</taxon>
    </lineage>
</organism>